<dbReference type="OrthoDB" id="93786at2759"/>
<gene>
    <name evidence="7" type="ORF">Pfra01_001245600</name>
</gene>
<feature type="domain" description="Ubiquitin-like protease family profile" evidence="6">
    <location>
        <begin position="269"/>
        <end position="433"/>
    </location>
</feature>
<protein>
    <submittedName>
        <fullName evidence="7">Unnamed protein product</fullName>
    </submittedName>
</protein>
<name>A0A9W6XKN1_9STRA</name>
<dbReference type="InterPro" id="IPR003653">
    <property type="entry name" value="Peptidase_C48_C"/>
</dbReference>
<dbReference type="Proteomes" id="UP001165121">
    <property type="component" value="Unassembled WGS sequence"/>
</dbReference>
<dbReference type="AlphaFoldDB" id="A0A9W6XKN1"/>
<keyword evidence="8" id="KW-1185">Reference proteome</keyword>
<proteinExistence type="inferred from homology"/>
<dbReference type="GO" id="GO:0016929">
    <property type="term" value="F:deSUMOylase activity"/>
    <property type="evidence" value="ECO:0007669"/>
    <property type="project" value="TreeGrafter"/>
</dbReference>
<dbReference type="Pfam" id="PF02902">
    <property type="entry name" value="Peptidase_C48"/>
    <property type="match status" value="1"/>
</dbReference>
<evidence type="ECO:0000259" key="6">
    <source>
        <dbReference type="PROSITE" id="PS50600"/>
    </source>
</evidence>
<keyword evidence="3" id="KW-0378">Hydrolase</keyword>
<evidence type="ECO:0000256" key="3">
    <source>
        <dbReference type="ARBA" id="ARBA00022801"/>
    </source>
</evidence>
<evidence type="ECO:0000313" key="7">
    <source>
        <dbReference type="EMBL" id="GMF40503.1"/>
    </source>
</evidence>
<evidence type="ECO:0000256" key="1">
    <source>
        <dbReference type="ARBA" id="ARBA00005234"/>
    </source>
</evidence>
<feature type="compositionally biased region" description="Polar residues" evidence="5">
    <location>
        <begin position="30"/>
        <end position="54"/>
    </location>
</feature>
<keyword evidence="4" id="KW-0788">Thiol protease</keyword>
<dbReference type="PANTHER" id="PTHR12606">
    <property type="entry name" value="SENTRIN/SUMO-SPECIFIC PROTEASE"/>
    <property type="match status" value="1"/>
</dbReference>
<feature type="region of interest" description="Disordered" evidence="5">
    <location>
        <begin position="20"/>
        <end position="87"/>
    </location>
</feature>
<dbReference type="SUPFAM" id="SSF54001">
    <property type="entry name" value="Cysteine proteinases"/>
    <property type="match status" value="1"/>
</dbReference>
<evidence type="ECO:0000256" key="2">
    <source>
        <dbReference type="ARBA" id="ARBA00022670"/>
    </source>
</evidence>
<organism evidence="7 8">
    <name type="scientific">Phytophthora fragariaefolia</name>
    <dbReference type="NCBI Taxonomy" id="1490495"/>
    <lineage>
        <taxon>Eukaryota</taxon>
        <taxon>Sar</taxon>
        <taxon>Stramenopiles</taxon>
        <taxon>Oomycota</taxon>
        <taxon>Peronosporomycetes</taxon>
        <taxon>Peronosporales</taxon>
        <taxon>Peronosporaceae</taxon>
        <taxon>Phytophthora</taxon>
    </lineage>
</organism>
<dbReference type="GO" id="GO:0016926">
    <property type="term" value="P:protein desumoylation"/>
    <property type="evidence" value="ECO:0007669"/>
    <property type="project" value="TreeGrafter"/>
</dbReference>
<dbReference type="PANTHER" id="PTHR12606:SF1">
    <property type="entry name" value="UBIQUITIN-LIKE-SPECIFIC PROTEASE 1A"/>
    <property type="match status" value="1"/>
</dbReference>
<dbReference type="EMBL" id="BSXT01001250">
    <property type="protein sequence ID" value="GMF40503.1"/>
    <property type="molecule type" value="Genomic_DNA"/>
</dbReference>
<reference evidence="7" key="1">
    <citation type="submission" date="2023-04" db="EMBL/GenBank/DDBJ databases">
        <title>Phytophthora fragariaefolia NBRC 109709.</title>
        <authorList>
            <person name="Ichikawa N."/>
            <person name="Sato H."/>
            <person name="Tonouchi N."/>
        </authorList>
    </citation>
    <scope>NUCLEOTIDE SEQUENCE</scope>
    <source>
        <strain evidence="7">NBRC 109709</strain>
    </source>
</reference>
<evidence type="ECO:0000256" key="4">
    <source>
        <dbReference type="ARBA" id="ARBA00022807"/>
    </source>
</evidence>
<keyword evidence="2" id="KW-0645">Protease</keyword>
<accession>A0A9W6XKN1</accession>
<comment type="caution">
    <text evidence="7">The sequence shown here is derived from an EMBL/GenBank/DDBJ whole genome shotgun (WGS) entry which is preliminary data.</text>
</comment>
<evidence type="ECO:0000313" key="8">
    <source>
        <dbReference type="Proteomes" id="UP001165121"/>
    </source>
</evidence>
<dbReference type="Gene3D" id="3.40.395.10">
    <property type="entry name" value="Adenoviral Proteinase, Chain A"/>
    <property type="match status" value="1"/>
</dbReference>
<sequence>MEALKQVVEKFKHGAFSDLADLAQHDSIKTQESGGNQSRSTCSSPETVPPTNCFSPETEPPTVPSTELNPEEAPSNEDNVPAIGGMPDRVAGVLDYGNSTVGCGTTVHSELVVQPSEKCTQPTGVCTQTDSGITPHQVDLNLENTEFDIASPPRARGRPKVKPKSVEAKRNLGVALAAEDAETFDSQLSLASVAQVVANAPTSGLAERDVAIEIIGLGVFSTETLTIMKTWHRAMETIKQIDKIIKWAEAIDFGSQVPEEFRTQRADNLPTKIYDLPLLSPKSEILELAAKGWISDATMCMMLNTIFGSNESILTIDPSTTVIVIDGKISTARTTLQNIFSAIKEEVVLIPINCNGNHWCSIVVRLETSEVCYYDPMHSSYVVSVRAVAETLATMLPKPPISRYRVRLYDADLGTQLNNYNCGMYLLLAFEMFVGARGIETLDRKLVQYLRYRYLRMCI</sequence>
<dbReference type="GO" id="GO:0006508">
    <property type="term" value="P:proteolysis"/>
    <property type="evidence" value="ECO:0007669"/>
    <property type="project" value="UniProtKB-KW"/>
</dbReference>
<dbReference type="GO" id="GO:0005634">
    <property type="term" value="C:nucleus"/>
    <property type="evidence" value="ECO:0007669"/>
    <property type="project" value="TreeGrafter"/>
</dbReference>
<dbReference type="InterPro" id="IPR038765">
    <property type="entry name" value="Papain-like_cys_pep_sf"/>
</dbReference>
<evidence type="ECO:0000256" key="5">
    <source>
        <dbReference type="SAM" id="MobiDB-lite"/>
    </source>
</evidence>
<dbReference type="PROSITE" id="PS50600">
    <property type="entry name" value="ULP_PROTEASE"/>
    <property type="match status" value="1"/>
</dbReference>
<comment type="similarity">
    <text evidence="1">Belongs to the peptidase C48 family.</text>
</comment>